<dbReference type="PANTHER" id="PTHR10334">
    <property type="entry name" value="CYSTEINE-RICH SECRETORY PROTEIN-RELATED"/>
    <property type="match status" value="1"/>
</dbReference>
<evidence type="ECO:0000256" key="10">
    <source>
        <dbReference type="ARBA" id="ARBA00075475"/>
    </source>
</evidence>
<comment type="subunit">
    <text evidence="8">Homodimer. Interacts with CAV1.</text>
</comment>
<dbReference type="SUPFAM" id="SSF55797">
    <property type="entry name" value="PR-1-like"/>
    <property type="match status" value="1"/>
</dbReference>
<reference evidence="12" key="3">
    <citation type="submission" date="2025-09" db="UniProtKB">
        <authorList>
            <consortium name="Ensembl"/>
        </authorList>
    </citation>
    <scope>IDENTIFICATION</scope>
</reference>
<dbReference type="GO" id="GO:0000139">
    <property type="term" value="C:Golgi membrane"/>
    <property type="evidence" value="ECO:0007669"/>
    <property type="project" value="UniProtKB-SubCell"/>
</dbReference>
<dbReference type="Ensembl" id="ENSECRT00000021949.1">
    <property type="protein sequence ID" value="ENSECRP00000021481.1"/>
    <property type="gene ID" value="ENSECRG00000014500.1"/>
</dbReference>
<evidence type="ECO:0000259" key="11">
    <source>
        <dbReference type="SMART" id="SM00198"/>
    </source>
</evidence>
<evidence type="ECO:0000256" key="9">
    <source>
        <dbReference type="ARBA" id="ARBA00069728"/>
    </source>
</evidence>
<dbReference type="InterPro" id="IPR014044">
    <property type="entry name" value="CAP_dom"/>
</dbReference>
<keyword evidence="3" id="KW-0333">Golgi apparatus</keyword>
<dbReference type="PRINTS" id="PR00837">
    <property type="entry name" value="V5TPXLIKE"/>
</dbReference>
<dbReference type="InterPro" id="IPR018244">
    <property type="entry name" value="Allrgn_V5/Tpx1_CS"/>
</dbReference>
<name>A0A8C4STR1_ERPCA</name>
<keyword evidence="13" id="KW-1185">Reference proteome</keyword>
<dbReference type="AlphaFoldDB" id="A0A8C4STR1"/>
<dbReference type="InterPro" id="IPR034113">
    <property type="entry name" value="SCP_GAPR1-like"/>
</dbReference>
<dbReference type="GO" id="GO:0005576">
    <property type="term" value="C:extracellular region"/>
    <property type="evidence" value="ECO:0007669"/>
    <property type="project" value="InterPro"/>
</dbReference>
<comment type="similarity">
    <text evidence="1">Belongs to the CRISP family.</text>
</comment>
<evidence type="ECO:0000256" key="8">
    <source>
        <dbReference type="ARBA" id="ARBA00063947"/>
    </source>
</evidence>
<dbReference type="PROSITE" id="PS01009">
    <property type="entry name" value="CRISP_1"/>
    <property type="match status" value="1"/>
</dbReference>
<dbReference type="Proteomes" id="UP000694620">
    <property type="component" value="Chromosome 13"/>
</dbReference>
<keyword evidence="2" id="KW-0519">Myristate</keyword>
<evidence type="ECO:0000256" key="3">
    <source>
        <dbReference type="ARBA" id="ARBA00023034"/>
    </source>
</evidence>
<accession>A0A8C4STR1</accession>
<proteinExistence type="inferred from homology"/>
<dbReference type="SMART" id="SM00198">
    <property type="entry name" value="SCP"/>
    <property type="match status" value="1"/>
</dbReference>
<reference evidence="12" key="2">
    <citation type="submission" date="2025-08" db="UniProtKB">
        <authorList>
            <consortium name="Ensembl"/>
        </authorList>
    </citation>
    <scope>IDENTIFICATION</scope>
</reference>
<dbReference type="InterPro" id="IPR001283">
    <property type="entry name" value="CRISP-related"/>
</dbReference>
<evidence type="ECO:0000313" key="12">
    <source>
        <dbReference type="Ensembl" id="ENSECRP00000021481.1"/>
    </source>
</evidence>
<evidence type="ECO:0000313" key="13">
    <source>
        <dbReference type="Proteomes" id="UP000694620"/>
    </source>
</evidence>
<feature type="domain" description="SCP" evidence="11">
    <location>
        <begin position="46"/>
        <end position="166"/>
    </location>
</feature>
<evidence type="ECO:0000256" key="2">
    <source>
        <dbReference type="ARBA" id="ARBA00022707"/>
    </source>
</evidence>
<organism evidence="12 13">
    <name type="scientific">Erpetoichthys calabaricus</name>
    <name type="common">Rope fish</name>
    <name type="synonym">Calamoichthys calabaricus</name>
    <dbReference type="NCBI Taxonomy" id="27687"/>
    <lineage>
        <taxon>Eukaryota</taxon>
        <taxon>Metazoa</taxon>
        <taxon>Chordata</taxon>
        <taxon>Craniata</taxon>
        <taxon>Vertebrata</taxon>
        <taxon>Euteleostomi</taxon>
        <taxon>Actinopterygii</taxon>
        <taxon>Polypteriformes</taxon>
        <taxon>Polypteridae</taxon>
        <taxon>Erpetoichthys</taxon>
    </lineage>
</organism>
<dbReference type="InterPro" id="IPR035940">
    <property type="entry name" value="CAP_sf"/>
</dbReference>
<sequence>LGRSLGVCQPVVSPVDRPSVQENLSVCAAAAAADDVSLRFERLTATQRTTLLNQTKAEVIRHGKIRYAEALSRTRVLKHSDDSSRGQCGENLAWASYDEPGKEVAERWYGEIKNYNFRSPGFSSGTGHFTAMVWKSTKKLGVGKATTSDGSTFVVARYFPAGNITNAGYFKENVLPPKK</sequence>
<protein>
    <recommendedName>
        <fullName evidence="9">Golgi-associated plant pathogenesis-related protein 1</fullName>
    </recommendedName>
    <alternativeName>
        <fullName evidence="10">Glioma pathogenesis-related protein 2</fullName>
    </alternativeName>
</protein>
<dbReference type="GeneTree" id="ENSGT00390000020276"/>
<dbReference type="FunFam" id="3.40.33.10:FF:000015">
    <property type="entry name" value="Golgi-associated plant pathogenesis-related protein 1"/>
    <property type="match status" value="1"/>
</dbReference>
<dbReference type="Gene3D" id="3.40.33.10">
    <property type="entry name" value="CAP"/>
    <property type="match status" value="1"/>
</dbReference>
<keyword evidence="6" id="KW-0449">Lipoprotein</keyword>
<evidence type="ECO:0000256" key="6">
    <source>
        <dbReference type="ARBA" id="ARBA00023288"/>
    </source>
</evidence>
<evidence type="ECO:0000256" key="5">
    <source>
        <dbReference type="ARBA" id="ARBA00023136"/>
    </source>
</evidence>
<reference evidence="12" key="1">
    <citation type="submission" date="2021-06" db="EMBL/GenBank/DDBJ databases">
        <authorList>
            <consortium name="Wellcome Sanger Institute Data Sharing"/>
        </authorList>
    </citation>
    <scope>NUCLEOTIDE SEQUENCE [LARGE SCALE GENOMIC DNA]</scope>
</reference>
<evidence type="ECO:0000256" key="4">
    <source>
        <dbReference type="ARBA" id="ARBA00023054"/>
    </source>
</evidence>
<evidence type="ECO:0000256" key="1">
    <source>
        <dbReference type="ARBA" id="ARBA00009923"/>
    </source>
</evidence>
<dbReference type="Pfam" id="PF00188">
    <property type="entry name" value="CAP"/>
    <property type="match status" value="1"/>
</dbReference>
<keyword evidence="4" id="KW-0175">Coiled coil</keyword>
<gene>
    <name evidence="12" type="primary">GLIPR2</name>
    <name evidence="12" type="synonym">glipr2l</name>
</gene>
<dbReference type="CDD" id="cd05382">
    <property type="entry name" value="CAP_GAPR1-like"/>
    <property type="match status" value="1"/>
</dbReference>
<comment type="subcellular location">
    <subcellularLocation>
        <location evidence="7">Golgi apparatus membrane</location>
        <topology evidence="7">Lipid-anchor</topology>
    </subcellularLocation>
</comment>
<evidence type="ECO:0000256" key="7">
    <source>
        <dbReference type="ARBA" id="ARBA00037794"/>
    </source>
</evidence>
<keyword evidence="5" id="KW-0472">Membrane</keyword>